<evidence type="ECO:0000313" key="2">
    <source>
        <dbReference type="EMBL" id="QNM11985.1"/>
    </source>
</evidence>
<reference evidence="2 3" key="1">
    <citation type="submission" date="2020-08" db="EMBL/GenBank/DDBJ databases">
        <authorList>
            <person name="Liu C."/>
            <person name="Sun Q."/>
        </authorList>
    </citation>
    <scope>NUCLEOTIDE SEQUENCE [LARGE SCALE GENOMIC DNA]</scope>
    <source>
        <strain evidence="2 3">NSJ-61</strain>
    </source>
</reference>
<accession>A0A7G9GMF3</accession>
<evidence type="ECO:0000313" key="3">
    <source>
        <dbReference type="Proteomes" id="UP000515856"/>
    </source>
</evidence>
<dbReference type="Proteomes" id="UP000515856">
    <property type="component" value="Chromosome"/>
</dbReference>
<dbReference type="KEGG" id="ehn:H9Q80_17350"/>
<proteinExistence type="predicted"/>
<evidence type="ECO:0000256" key="1">
    <source>
        <dbReference type="SAM" id="Phobius"/>
    </source>
</evidence>
<dbReference type="EMBL" id="CP060636">
    <property type="protein sequence ID" value="QNM11985.1"/>
    <property type="molecule type" value="Genomic_DNA"/>
</dbReference>
<dbReference type="RefSeq" id="WP_147322625.1">
    <property type="nucleotide sequence ID" value="NZ_CP060636.1"/>
</dbReference>
<keyword evidence="1" id="KW-0812">Transmembrane</keyword>
<feature type="transmembrane region" description="Helical" evidence="1">
    <location>
        <begin position="25"/>
        <end position="44"/>
    </location>
</feature>
<dbReference type="AlphaFoldDB" id="A0A7G9GMF3"/>
<organism evidence="2 3">
    <name type="scientific">[Eubacterium] hominis</name>
    <dbReference type="NCBI Taxonomy" id="2764325"/>
    <lineage>
        <taxon>Bacteria</taxon>
        <taxon>Bacillati</taxon>
        <taxon>Bacillota</taxon>
        <taxon>Erysipelotrichia</taxon>
        <taxon>Erysipelotrichales</taxon>
        <taxon>Erysipelotrichaceae</taxon>
        <taxon>Amedibacillus</taxon>
    </lineage>
</organism>
<keyword evidence="1" id="KW-0472">Membrane</keyword>
<name>A0A7G9GMF3_9FIRM</name>
<sequence length="153" mass="17803">MHKKEIVSHSTGISRKRRCIANKQGFVSIYALAVLCIILSFVTYCVMKTQTTALLIKQSKQHIIELYCIHQAKDKLKETLTDEKETSEESKEIDLDEQSLKKVEKVTKNYQGTTITFSYTKESVNISYRLNHIAYAMDIYVNEQHEIMDIRYT</sequence>
<keyword evidence="3" id="KW-1185">Reference proteome</keyword>
<protein>
    <submittedName>
        <fullName evidence="2">Uncharacterized protein</fullName>
    </submittedName>
</protein>
<keyword evidence="1" id="KW-1133">Transmembrane helix</keyword>
<gene>
    <name evidence="2" type="ORF">H9Q80_17350</name>
</gene>